<gene>
    <name evidence="10" type="primary">SFL1</name>
    <name evidence="10" type="ORF">IWW39_001025</name>
</gene>
<comment type="subcellular location">
    <subcellularLocation>
        <location evidence="1">Nucleus</location>
    </subcellularLocation>
</comment>
<feature type="region of interest" description="Disordered" evidence="8">
    <location>
        <begin position="132"/>
        <end position="168"/>
    </location>
</feature>
<evidence type="ECO:0000256" key="6">
    <source>
        <dbReference type="ARBA" id="ARBA00023242"/>
    </source>
</evidence>
<dbReference type="EMBL" id="JANBTX010000016">
    <property type="protein sequence ID" value="KAJ2690059.1"/>
    <property type="molecule type" value="Genomic_DNA"/>
</dbReference>
<evidence type="ECO:0000313" key="10">
    <source>
        <dbReference type="EMBL" id="KAJ2690059.1"/>
    </source>
</evidence>
<dbReference type="InterPro" id="IPR000232">
    <property type="entry name" value="HSF_DNA-bd"/>
</dbReference>
<keyword evidence="6" id="KW-0539">Nucleus</keyword>
<feature type="compositionally biased region" description="Polar residues" evidence="8">
    <location>
        <begin position="146"/>
        <end position="168"/>
    </location>
</feature>
<dbReference type="OrthoDB" id="60033at2759"/>
<evidence type="ECO:0000256" key="5">
    <source>
        <dbReference type="ARBA" id="ARBA00023163"/>
    </source>
</evidence>
<dbReference type="GO" id="GO:0003700">
    <property type="term" value="F:DNA-binding transcription factor activity"/>
    <property type="evidence" value="ECO:0007669"/>
    <property type="project" value="InterPro"/>
</dbReference>
<protein>
    <submittedName>
        <fullName evidence="10">Flocculation suppression protein</fullName>
    </submittedName>
</protein>
<dbReference type="GO" id="GO:0043565">
    <property type="term" value="F:sequence-specific DNA binding"/>
    <property type="evidence" value="ECO:0007669"/>
    <property type="project" value="InterPro"/>
</dbReference>
<dbReference type="PRINTS" id="PR00056">
    <property type="entry name" value="HSFDOMAIN"/>
</dbReference>
<evidence type="ECO:0000256" key="8">
    <source>
        <dbReference type="SAM" id="MobiDB-lite"/>
    </source>
</evidence>
<keyword evidence="5" id="KW-0804">Transcription</keyword>
<dbReference type="InterPro" id="IPR036388">
    <property type="entry name" value="WH-like_DNA-bd_sf"/>
</dbReference>
<evidence type="ECO:0000256" key="2">
    <source>
        <dbReference type="ARBA" id="ARBA00006403"/>
    </source>
</evidence>
<dbReference type="Pfam" id="PF00447">
    <property type="entry name" value="HSF_DNA-bind"/>
    <property type="match status" value="1"/>
</dbReference>
<dbReference type="PANTHER" id="PTHR10015">
    <property type="entry name" value="HEAT SHOCK TRANSCRIPTION FACTOR"/>
    <property type="match status" value="1"/>
</dbReference>
<dbReference type="InterPro" id="IPR036390">
    <property type="entry name" value="WH_DNA-bd_sf"/>
</dbReference>
<evidence type="ECO:0000256" key="3">
    <source>
        <dbReference type="ARBA" id="ARBA00023015"/>
    </source>
</evidence>
<dbReference type="SUPFAM" id="SSF46785">
    <property type="entry name" value="Winged helix' DNA-binding domain"/>
    <property type="match status" value="1"/>
</dbReference>
<keyword evidence="4" id="KW-0238">DNA-binding</keyword>
<dbReference type="PANTHER" id="PTHR10015:SF427">
    <property type="entry name" value="HEAT SHOCK FACTOR PROTEIN"/>
    <property type="match status" value="1"/>
</dbReference>
<accession>A0A9W8GMM5</accession>
<feature type="compositionally biased region" description="Polar residues" evidence="8">
    <location>
        <begin position="315"/>
        <end position="341"/>
    </location>
</feature>
<dbReference type="SMART" id="SM00415">
    <property type="entry name" value="HSF"/>
    <property type="match status" value="1"/>
</dbReference>
<keyword evidence="3" id="KW-0805">Transcription regulation</keyword>
<dbReference type="Proteomes" id="UP001151516">
    <property type="component" value="Unassembled WGS sequence"/>
</dbReference>
<sequence>MNINTPDSPSSPPPAEELLGGSKPRLLIQRTHAAFVSKLYAMVADGNTDNLISWADDGACFKVTDPTEFARVVLPAYFKHGNWPSFVRQLNMYGFHKINDLAYGGIYGDTQLWMFKHPHFQRGELGQLQRIKRRGPKAVPSDAAAVNSTVEPSMSRSATPSSPAAHVANNQAGASGACLDHERAATPETTTAGLTAQSTGDYVGDLKNCISELQQSNGQLRRENQEMRTAVQSCQSAFAGIMGFLETTIVQPCLRSDSPPSSRGTGTDIRRSSSGSDTNTNSSSSRYSEAAEDRALSPGSRIVLPPISGIVDGISSPQLRSPKTSCHWHQSFSATHQSSLRETLPLKRPRQDD</sequence>
<feature type="region of interest" description="Disordered" evidence="8">
    <location>
        <begin position="1"/>
        <end position="20"/>
    </location>
</feature>
<proteinExistence type="inferred from homology"/>
<evidence type="ECO:0000256" key="4">
    <source>
        <dbReference type="ARBA" id="ARBA00023125"/>
    </source>
</evidence>
<dbReference type="AlphaFoldDB" id="A0A9W8GMM5"/>
<evidence type="ECO:0000259" key="9">
    <source>
        <dbReference type="SMART" id="SM00415"/>
    </source>
</evidence>
<name>A0A9W8GMM5_9FUNG</name>
<comment type="similarity">
    <text evidence="2 7">Belongs to the HSF family.</text>
</comment>
<reference evidence="10" key="1">
    <citation type="submission" date="2022-07" db="EMBL/GenBank/DDBJ databases">
        <title>Phylogenomic reconstructions and comparative analyses of Kickxellomycotina fungi.</title>
        <authorList>
            <person name="Reynolds N.K."/>
            <person name="Stajich J.E."/>
            <person name="Barry K."/>
            <person name="Grigoriev I.V."/>
            <person name="Crous P."/>
            <person name="Smith M.E."/>
        </authorList>
    </citation>
    <scope>NUCLEOTIDE SEQUENCE</scope>
    <source>
        <strain evidence="10">CBS 109367</strain>
    </source>
</reference>
<dbReference type="FunFam" id="1.10.10.10:FF:000027">
    <property type="entry name" value="Heat shock transcription factor 1"/>
    <property type="match status" value="1"/>
</dbReference>
<feature type="compositionally biased region" description="Low complexity" evidence="8">
    <location>
        <begin position="272"/>
        <end position="288"/>
    </location>
</feature>
<feature type="region of interest" description="Disordered" evidence="8">
    <location>
        <begin position="253"/>
        <end position="353"/>
    </location>
</feature>
<dbReference type="GO" id="GO:0005634">
    <property type="term" value="C:nucleus"/>
    <property type="evidence" value="ECO:0007669"/>
    <property type="project" value="UniProtKB-SubCell"/>
</dbReference>
<keyword evidence="11" id="KW-1185">Reference proteome</keyword>
<organism evidence="10 11">
    <name type="scientific">Coemansia spiralis</name>
    <dbReference type="NCBI Taxonomy" id="417178"/>
    <lineage>
        <taxon>Eukaryota</taxon>
        <taxon>Fungi</taxon>
        <taxon>Fungi incertae sedis</taxon>
        <taxon>Zoopagomycota</taxon>
        <taxon>Kickxellomycotina</taxon>
        <taxon>Kickxellomycetes</taxon>
        <taxon>Kickxellales</taxon>
        <taxon>Kickxellaceae</taxon>
        <taxon>Coemansia</taxon>
    </lineage>
</organism>
<evidence type="ECO:0000256" key="1">
    <source>
        <dbReference type="ARBA" id="ARBA00004123"/>
    </source>
</evidence>
<evidence type="ECO:0000313" key="11">
    <source>
        <dbReference type="Proteomes" id="UP001151516"/>
    </source>
</evidence>
<comment type="caution">
    <text evidence="10">The sequence shown here is derived from an EMBL/GenBank/DDBJ whole genome shotgun (WGS) entry which is preliminary data.</text>
</comment>
<dbReference type="Gene3D" id="1.10.10.10">
    <property type="entry name" value="Winged helix-like DNA-binding domain superfamily/Winged helix DNA-binding domain"/>
    <property type="match status" value="1"/>
</dbReference>
<evidence type="ECO:0000256" key="7">
    <source>
        <dbReference type="RuleBase" id="RU004020"/>
    </source>
</evidence>
<feature type="domain" description="HSF-type DNA-binding" evidence="9">
    <location>
        <begin position="31"/>
        <end position="134"/>
    </location>
</feature>